<name>A0A3Q3KB82_MONAL</name>
<reference evidence="1" key="2">
    <citation type="submission" date="2025-09" db="UniProtKB">
        <authorList>
            <consortium name="Ensembl"/>
        </authorList>
    </citation>
    <scope>IDENTIFICATION</scope>
</reference>
<evidence type="ECO:0008006" key="3">
    <source>
        <dbReference type="Google" id="ProtNLM"/>
    </source>
</evidence>
<dbReference type="Gene3D" id="1.25.10.10">
    <property type="entry name" value="Leucine-rich Repeat Variant"/>
    <property type="match status" value="2"/>
</dbReference>
<dbReference type="PANTHER" id="PTHR34258">
    <property type="entry name" value="ARMADILLO-LIKE HELICAL DOMAIN CONTAINING PROTEIN 1"/>
    <property type="match status" value="1"/>
</dbReference>
<keyword evidence="2" id="KW-1185">Reference proteome</keyword>
<dbReference type="CTD" id="339541"/>
<sequence>MSMSAQEEQANIGKVLSFLRQWDRGGRRVRSCMLNTFLTKNTGKTCYELELEFAQVASLFLARLTTWMRLTYMFGTCLGLQLKALGIFLSISSHDQYLMEFLEDGGVLTLLDILSHAQSKEEDKAEALHLLLTVSNAGCKYREIICESCGVKVIAECLAKSNAEETQETQQLVLHALRTVQSKLKTINHSIVEPLLNMLTSLQLDVQDEAINLMLDLRSYDVRPVLLSGLVALLRPTNEAIQEHRNTEVLSEAEMIKMTGSLPVFEQQAAAAKAIRMLAEEDHELSQELLSLGVIQNLLYAMGNREHIEAQIQASLALAHFVRSLPAIEEHMQRLLGSTLFAAFMHKPETLYMNMDEIQAEILLSNKVNITEALDGEKNSEG</sequence>
<dbReference type="SUPFAM" id="SSF48371">
    <property type="entry name" value="ARM repeat"/>
    <property type="match status" value="1"/>
</dbReference>
<dbReference type="AlphaFoldDB" id="A0A3Q3KB82"/>
<dbReference type="Proteomes" id="UP000261600">
    <property type="component" value="Unplaced"/>
</dbReference>
<dbReference type="Ensembl" id="ENSMALT00000026507.1">
    <property type="protein sequence ID" value="ENSMALP00000026027.1"/>
    <property type="gene ID" value="ENSMALG00000018075.1"/>
</dbReference>
<dbReference type="InterPro" id="IPR011989">
    <property type="entry name" value="ARM-like"/>
</dbReference>
<accession>A0A3Q3KB82</accession>
<protein>
    <recommendedName>
        <fullName evidence="3">Armadillo like helical domain containing 1</fullName>
    </recommendedName>
</protein>
<dbReference type="InterPro" id="IPR041090">
    <property type="entry name" value="DUF5578"/>
</dbReference>
<dbReference type="GeneID" id="109964005"/>
<dbReference type="RefSeq" id="XP_020462653.1">
    <property type="nucleotide sequence ID" value="XM_020606997.1"/>
</dbReference>
<evidence type="ECO:0000313" key="2">
    <source>
        <dbReference type="Proteomes" id="UP000261600"/>
    </source>
</evidence>
<reference evidence="1" key="1">
    <citation type="submission" date="2025-08" db="UniProtKB">
        <authorList>
            <consortium name="Ensembl"/>
        </authorList>
    </citation>
    <scope>IDENTIFICATION</scope>
</reference>
<proteinExistence type="predicted"/>
<dbReference type="InterPro" id="IPR016024">
    <property type="entry name" value="ARM-type_fold"/>
</dbReference>
<evidence type="ECO:0000313" key="1">
    <source>
        <dbReference type="Ensembl" id="ENSMALP00000026027.1"/>
    </source>
</evidence>
<organism evidence="1 2">
    <name type="scientific">Monopterus albus</name>
    <name type="common">Swamp eel</name>
    <dbReference type="NCBI Taxonomy" id="43700"/>
    <lineage>
        <taxon>Eukaryota</taxon>
        <taxon>Metazoa</taxon>
        <taxon>Chordata</taxon>
        <taxon>Craniata</taxon>
        <taxon>Vertebrata</taxon>
        <taxon>Euteleostomi</taxon>
        <taxon>Actinopterygii</taxon>
        <taxon>Neopterygii</taxon>
        <taxon>Teleostei</taxon>
        <taxon>Neoteleostei</taxon>
        <taxon>Acanthomorphata</taxon>
        <taxon>Anabantaria</taxon>
        <taxon>Synbranchiformes</taxon>
        <taxon>Synbranchidae</taxon>
        <taxon>Monopterus</taxon>
    </lineage>
</organism>
<dbReference type="Pfam" id="PF17741">
    <property type="entry name" value="DUF5578"/>
    <property type="match status" value="1"/>
</dbReference>
<dbReference type="PANTHER" id="PTHR34258:SF1">
    <property type="entry name" value="ARMADILLO-LIKE HELICAL DOMAIN CONTAINING PROTEIN 1"/>
    <property type="match status" value="1"/>
</dbReference>